<proteinExistence type="predicted"/>
<comment type="caution">
    <text evidence="2">The sequence shown here is derived from an EMBL/GenBank/DDBJ whole genome shotgun (WGS) entry which is preliminary data.</text>
</comment>
<protein>
    <recommendedName>
        <fullName evidence="4">Lipoprotein</fullName>
    </recommendedName>
</protein>
<accession>A0ABX1DYT5</accession>
<keyword evidence="1" id="KW-0472">Membrane</keyword>
<keyword evidence="1" id="KW-0812">Transmembrane</keyword>
<keyword evidence="3" id="KW-1185">Reference proteome</keyword>
<organism evidence="2 3">
    <name type="scientific">Brucella ciceri</name>
    <dbReference type="NCBI Taxonomy" id="391287"/>
    <lineage>
        <taxon>Bacteria</taxon>
        <taxon>Pseudomonadati</taxon>
        <taxon>Pseudomonadota</taxon>
        <taxon>Alphaproteobacteria</taxon>
        <taxon>Hyphomicrobiales</taxon>
        <taxon>Brucellaceae</taxon>
        <taxon>Brucella/Ochrobactrum group</taxon>
        <taxon>Brucella</taxon>
    </lineage>
</organism>
<dbReference type="Proteomes" id="UP000568486">
    <property type="component" value="Unassembled WGS sequence"/>
</dbReference>
<keyword evidence="1" id="KW-1133">Transmembrane helix</keyword>
<evidence type="ECO:0000256" key="1">
    <source>
        <dbReference type="SAM" id="Phobius"/>
    </source>
</evidence>
<evidence type="ECO:0000313" key="3">
    <source>
        <dbReference type="Proteomes" id="UP000568486"/>
    </source>
</evidence>
<feature type="transmembrane region" description="Helical" evidence="1">
    <location>
        <begin position="21"/>
        <end position="38"/>
    </location>
</feature>
<reference evidence="2 3" key="1">
    <citation type="submission" date="2020-03" db="EMBL/GenBank/DDBJ databases">
        <title>Whole genome sequencing of clinical and environmental type strains of Ochrobactrum.</title>
        <authorList>
            <person name="Dharne M."/>
        </authorList>
    </citation>
    <scope>NUCLEOTIDE SEQUENCE [LARGE SCALE GENOMIC DNA]</scope>
    <source>
        <strain evidence="2 3">DSM 22292</strain>
    </source>
</reference>
<gene>
    <name evidence="2" type="ORF">HED52_16145</name>
</gene>
<sequence>MLSSEHCKWYYLGVNTHMKRSSLILGCMMTMLTTLPAVSSEKPLIEMTDVDRDTVPAGTPAAFEVAFPQASQNEAVRKIGDDNFHFVPLAFIPLSDTRTALVSTGANECTGAACSGMNAVHYLDHEAGEPRYPFTLRGEWLNVGAVGSVGNPAERWGWSSDISDAPVLYTEGGGGGQGLFCYYAILTELTDSGPVELARIPIEYSNASSDDNSAQINGAITAAEKGRSLTVSYKSGTETFQEIYHRAEDGRFRLDGQTRVPSC</sequence>
<name>A0ABX1DYT5_9HYPH</name>
<evidence type="ECO:0008006" key="4">
    <source>
        <dbReference type="Google" id="ProtNLM"/>
    </source>
</evidence>
<evidence type="ECO:0000313" key="2">
    <source>
        <dbReference type="EMBL" id="NKC28748.1"/>
    </source>
</evidence>
<dbReference type="EMBL" id="JAAVLR010000002">
    <property type="protein sequence ID" value="NKC28748.1"/>
    <property type="molecule type" value="Genomic_DNA"/>
</dbReference>